<keyword evidence="1" id="KW-0732">Signal</keyword>
<dbReference type="RefSeq" id="WP_379982114.1">
    <property type="nucleotide sequence ID" value="NZ_JBHSFV010000015.1"/>
</dbReference>
<gene>
    <name evidence="2" type="ORF">ACFO3O_19880</name>
</gene>
<evidence type="ECO:0000313" key="3">
    <source>
        <dbReference type="Proteomes" id="UP001596043"/>
    </source>
</evidence>
<feature type="signal peptide" evidence="1">
    <location>
        <begin position="1"/>
        <end position="18"/>
    </location>
</feature>
<dbReference type="Proteomes" id="UP001596043">
    <property type="component" value="Unassembled WGS sequence"/>
</dbReference>
<feature type="chain" id="PRO_5047225061" description="DUF3157 family protein" evidence="1">
    <location>
        <begin position="19"/>
        <end position="210"/>
    </location>
</feature>
<sequence>MKKIIFALAFLGVFTVQAQQKAVTEVGDEVLLFDNGTWRYADNRASETSNEVPTNPERFVKDPEATFLLKSTKVDIGVWLDPTEWSFQKAQDNPEAEYELQLKGEDLYGMIIAEKLEIPIENLRDIALENGREAAPDLSVIQEEYRIVNGQKVLFLQLNGTLQGIKFTYYGYYYSSPSGTVQFITYTSQGLLNSYIEDCEKILNGFVKVQ</sequence>
<evidence type="ECO:0008006" key="4">
    <source>
        <dbReference type="Google" id="ProtNLM"/>
    </source>
</evidence>
<keyword evidence="3" id="KW-1185">Reference proteome</keyword>
<name>A0ABV9I242_9FLAO</name>
<evidence type="ECO:0000313" key="2">
    <source>
        <dbReference type="EMBL" id="MFC4636177.1"/>
    </source>
</evidence>
<protein>
    <recommendedName>
        <fullName evidence="4">DUF3157 family protein</fullName>
    </recommendedName>
</protein>
<reference evidence="3" key="1">
    <citation type="journal article" date="2019" name="Int. J. Syst. Evol. Microbiol.">
        <title>The Global Catalogue of Microorganisms (GCM) 10K type strain sequencing project: providing services to taxonomists for standard genome sequencing and annotation.</title>
        <authorList>
            <consortium name="The Broad Institute Genomics Platform"/>
            <consortium name="The Broad Institute Genome Sequencing Center for Infectious Disease"/>
            <person name="Wu L."/>
            <person name="Ma J."/>
        </authorList>
    </citation>
    <scope>NUCLEOTIDE SEQUENCE [LARGE SCALE GENOMIC DNA]</scope>
    <source>
        <strain evidence="3">YJ-61-S</strain>
    </source>
</reference>
<proteinExistence type="predicted"/>
<evidence type="ECO:0000256" key="1">
    <source>
        <dbReference type="SAM" id="SignalP"/>
    </source>
</evidence>
<dbReference type="EMBL" id="JBHSFV010000015">
    <property type="protein sequence ID" value="MFC4636177.1"/>
    <property type="molecule type" value="Genomic_DNA"/>
</dbReference>
<accession>A0ABV9I242</accession>
<comment type="caution">
    <text evidence="2">The sequence shown here is derived from an EMBL/GenBank/DDBJ whole genome shotgun (WGS) entry which is preliminary data.</text>
</comment>
<organism evidence="2 3">
    <name type="scientific">Dokdonia ponticola</name>
    <dbReference type="NCBI Taxonomy" id="2041041"/>
    <lineage>
        <taxon>Bacteria</taxon>
        <taxon>Pseudomonadati</taxon>
        <taxon>Bacteroidota</taxon>
        <taxon>Flavobacteriia</taxon>
        <taxon>Flavobacteriales</taxon>
        <taxon>Flavobacteriaceae</taxon>
        <taxon>Dokdonia</taxon>
    </lineage>
</organism>